<dbReference type="EMBL" id="LR798231">
    <property type="protein sequence ID" value="CAB5209234.1"/>
    <property type="molecule type" value="Genomic_DNA"/>
</dbReference>
<dbReference type="Gene3D" id="2.60.120.620">
    <property type="entry name" value="q2cbj1_9rhob like domain"/>
    <property type="match status" value="1"/>
</dbReference>
<accession>A0A6J5KX98</accession>
<reference evidence="1" key="1">
    <citation type="submission" date="2020-04" db="EMBL/GenBank/DDBJ databases">
        <authorList>
            <person name="Chiriac C."/>
            <person name="Salcher M."/>
            <person name="Ghai R."/>
            <person name="Kavagutti S V."/>
        </authorList>
    </citation>
    <scope>NUCLEOTIDE SEQUENCE</scope>
</reference>
<gene>
    <name evidence="2" type="ORF">UFOVP181_373</name>
    <name evidence="1" type="ORF">UFOVP57_266</name>
</gene>
<evidence type="ECO:0000313" key="2">
    <source>
        <dbReference type="EMBL" id="CAB5209234.1"/>
    </source>
</evidence>
<dbReference type="InterPro" id="IPR012668">
    <property type="entry name" value="CHP02466"/>
</dbReference>
<dbReference type="Pfam" id="PF13759">
    <property type="entry name" value="2OG-FeII_Oxy_5"/>
    <property type="match status" value="1"/>
</dbReference>
<dbReference type="NCBIfam" id="TIGR02466">
    <property type="entry name" value="TIGR02466 family protein"/>
    <property type="match status" value="1"/>
</dbReference>
<protein>
    <submittedName>
        <fullName evidence="1">Uncharacterized protein</fullName>
    </submittedName>
</protein>
<evidence type="ECO:0000313" key="1">
    <source>
        <dbReference type="EMBL" id="CAB4125865.1"/>
    </source>
</evidence>
<organism evidence="1">
    <name type="scientific">uncultured Caudovirales phage</name>
    <dbReference type="NCBI Taxonomy" id="2100421"/>
    <lineage>
        <taxon>Viruses</taxon>
        <taxon>Duplodnaviria</taxon>
        <taxon>Heunggongvirae</taxon>
        <taxon>Uroviricota</taxon>
        <taxon>Caudoviricetes</taxon>
        <taxon>Peduoviridae</taxon>
        <taxon>Maltschvirus</taxon>
        <taxon>Maltschvirus maltsch</taxon>
    </lineage>
</organism>
<name>A0A6J5KX98_9CAUD</name>
<sequence length="207" mass="23951">MNYDLYFPTPIWWEQTEINTDKMIELCYSMQQKDPAGRRLSNDGGWQSMDFRPGIYPEMKELEDKILAQAKQCVRDYGYKEDVCHLVIENFWFNINAKNNSNMVHIHDNSFLSGTFYVKAAPTQGSITFYKNYALDYIVASQAPLNQYTSISASAITYEPRTGKLLMFPGYLPHGVSHNPTDADRLSVAFNVKLIRTDDELYWPTTR</sequence>
<dbReference type="EMBL" id="LR796187">
    <property type="protein sequence ID" value="CAB4125865.1"/>
    <property type="molecule type" value="Genomic_DNA"/>
</dbReference>
<proteinExistence type="predicted"/>